<dbReference type="PANTHER" id="PTHR43304:SF1">
    <property type="entry name" value="PAC DOMAIN-CONTAINING PROTEIN"/>
    <property type="match status" value="1"/>
</dbReference>
<dbReference type="InterPro" id="IPR005467">
    <property type="entry name" value="His_kinase_dom"/>
</dbReference>
<keyword evidence="5 8" id="KW-0418">Kinase</keyword>
<evidence type="ECO:0000256" key="6">
    <source>
        <dbReference type="ARBA" id="ARBA00023012"/>
    </source>
</evidence>
<evidence type="ECO:0000256" key="4">
    <source>
        <dbReference type="ARBA" id="ARBA00022679"/>
    </source>
</evidence>
<dbReference type="Proteomes" id="UP000262969">
    <property type="component" value="Unassembled WGS sequence"/>
</dbReference>
<sequence>TKLAEQLTGVKHIVEALRANTHEHLNKLHVILGMLQLGEYQMAIDYISTTQTETDQGYHIISKQIENLTIAALLLGKQNRAKELNIRLTLQKGSYLEAHNDYLSANDLVTILGNLIENAFDAVKDKEDAREVNVFILRNEDGLIITVDDTGIGMSKETADKIFLKNFSTKGNKRGIGLSLIADIITRCDGAVEVESEEGTGSSITISFNKKRKRS</sequence>
<evidence type="ECO:0000256" key="1">
    <source>
        <dbReference type="ARBA" id="ARBA00000085"/>
    </source>
</evidence>
<dbReference type="InterPro" id="IPR003594">
    <property type="entry name" value="HATPase_dom"/>
</dbReference>
<accession>A0A3D2X507</accession>
<dbReference type="PROSITE" id="PS50109">
    <property type="entry name" value="HIS_KIN"/>
    <property type="match status" value="1"/>
</dbReference>
<reference evidence="8 9" key="1">
    <citation type="journal article" date="2018" name="Nat. Biotechnol.">
        <title>A standardized bacterial taxonomy based on genome phylogeny substantially revises the tree of life.</title>
        <authorList>
            <person name="Parks D.H."/>
            <person name="Chuvochina M."/>
            <person name="Waite D.W."/>
            <person name="Rinke C."/>
            <person name="Skarshewski A."/>
            <person name="Chaumeil P.A."/>
            <person name="Hugenholtz P."/>
        </authorList>
    </citation>
    <scope>NUCLEOTIDE SEQUENCE [LARGE SCALE GENOMIC DNA]</scope>
    <source>
        <strain evidence="8">UBA11728</strain>
    </source>
</reference>
<evidence type="ECO:0000256" key="2">
    <source>
        <dbReference type="ARBA" id="ARBA00012438"/>
    </source>
</evidence>
<dbReference type="GO" id="GO:0000160">
    <property type="term" value="P:phosphorelay signal transduction system"/>
    <property type="evidence" value="ECO:0007669"/>
    <property type="project" value="UniProtKB-KW"/>
</dbReference>
<proteinExistence type="predicted"/>
<dbReference type="InterPro" id="IPR052162">
    <property type="entry name" value="Sensor_kinase/Photoreceptor"/>
</dbReference>
<evidence type="ECO:0000256" key="5">
    <source>
        <dbReference type="ARBA" id="ARBA00022777"/>
    </source>
</evidence>
<dbReference type="InterPro" id="IPR004358">
    <property type="entry name" value="Sig_transdc_His_kin-like_C"/>
</dbReference>
<name>A0A3D2X507_9FIRM</name>
<dbReference type="Pfam" id="PF02518">
    <property type="entry name" value="HATPase_c"/>
    <property type="match status" value="1"/>
</dbReference>
<organism evidence="8 9">
    <name type="scientific">Lachnoclostridium phytofermentans</name>
    <dbReference type="NCBI Taxonomy" id="66219"/>
    <lineage>
        <taxon>Bacteria</taxon>
        <taxon>Bacillati</taxon>
        <taxon>Bacillota</taxon>
        <taxon>Clostridia</taxon>
        <taxon>Lachnospirales</taxon>
        <taxon>Lachnospiraceae</taxon>
    </lineage>
</organism>
<dbReference type="GO" id="GO:0004673">
    <property type="term" value="F:protein histidine kinase activity"/>
    <property type="evidence" value="ECO:0007669"/>
    <property type="project" value="UniProtKB-EC"/>
</dbReference>
<evidence type="ECO:0000256" key="3">
    <source>
        <dbReference type="ARBA" id="ARBA00022553"/>
    </source>
</evidence>
<dbReference type="PANTHER" id="PTHR43304">
    <property type="entry name" value="PHYTOCHROME-LIKE PROTEIN CPH1"/>
    <property type="match status" value="1"/>
</dbReference>
<keyword evidence="4" id="KW-0808">Transferase</keyword>
<dbReference type="EC" id="2.7.13.3" evidence="2"/>
<feature type="non-terminal residue" evidence="8">
    <location>
        <position position="1"/>
    </location>
</feature>
<evidence type="ECO:0000313" key="9">
    <source>
        <dbReference type="Proteomes" id="UP000262969"/>
    </source>
</evidence>
<dbReference type="AlphaFoldDB" id="A0A3D2X507"/>
<comment type="caution">
    <text evidence="8">The sequence shown here is derived from an EMBL/GenBank/DDBJ whole genome shotgun (WGS) entry which is preliminary data.</text>
</comment>
<dbReference type="PRINTS" id="PR00344">
    <property type="entry name" value="BCTRLSENSOR"/>
</dbReference>
<keyword evidence="3" id="KW-0597">Phosphoprotein</keyword>
<dbReference type="EMBL" id="DPVV01000178">
    <property type="protein sequence ID" value="HCL01797.1"/>
    <property type="molecule type" value="Genomic_DNA"/>
</dbReference>
<comment type="catalytic activity">
    <reaction evidence="1">
        <text>ATP + protein L-histidine = ADP + protein N-phospho-L-histidine.</text>
        <dbReference type="EC" id="2.7.13.3"/>
    </reaction>
</comment>
<dbReference type="Pfam" id="PF14689">
    <property type="entry name" value="SPOB_a"/>
    <property type="match status" value="1"/>
</dbReference>
<gene>
    <name evidence="8" type="ORF">DHW61_05175</name>
</gene>
<keyword evidence="6" id="KW-0902">Two-component regulatory system</keyword>
<feature type="domain" description="Histidine kinase" evidence="7">
    <location>
        <begin position="19"/>
        <end position="212"/>
    </location>
</feature>
<dbReference type="SMART" id="SM00387">
    <property type="entry name" value="HATPase_c"/>
    <property type="match status" value="1"/>
</dbReference>
<evidence type="ECO:0000313" key="8">
    <source>
        <dbReference type="EMBL" id="HCL01797.1"/>
    </source>
</evidence>
<dbReference type="InterPro" id="IPR039506">
    <property type="entry name" value="SPOB_a"/>
</dbReference>
<dbReference type="Gene3D" id="3.30.565.10">
    <property type="entry name" value="Histidine kinase-like ATPase, C-terminal domain"/>
    <property type="match status" value="1"/>
</dbReference>
<dbReference type="InterPro" id="IPR036890">
    <property type="entry name" value="HATPase_C_sf"/>
</dbReference>
<protein>
    <recommendedName>
        <fullName evidence="2">histidine kinase</fullName>
        <ecNumber evidence="2">2.7.13.3</ecNumber>
    </recommendedName>
</protein>
<dbReference type="Gene3D" id="1.10.287.130">
    <property type="match status" value="1"/>
</dbReference>
<evidence type="ECO:0000259" key="7">
    <source>
        <dbReference type="PROSITE" id="PS50109"/>
    </source>
</evidence>
<dbReference type="SUPFAM" id="SSF55874">
    <property type="entry name" value="ATPase domain of HSP90 chaperone/DNA topoisomerase II/histidine kinase"/>
    <property type="match status" value="1"/>
</dbReference>